<feature type="domain" description="Carrier" evidence="1">
    <location>
        <begin position="3"/>
        <end position="87"/>
    </location>
</feature>
<dbReference type="Proteomes" id="UP000190961">
    <property type="component" value="Unassembled WGS sequence"/>
</dbReference>
<dbReference type="PROSITE" id="PS50075">
    <property type="entry name" value="CARRIER"/>
    <property type="match status" value="1"/>
</dbReference>
<dbReference type="NCBIfam" id="NF006617">
    <property type="entry name" value="PRK09184.1"/>
    <property type="match status" value="1"/>
</dbReference>
<dbReference type="STRING" id="688867.SAMN05660236_3558"/>
<dbReference type="EMBL" id="FUZU01000002">
    <property type="protein sequence ID" value="SKC77327.1"/>
    <property type="molecule type" value="Genomic_DNA"/>
</dbReference>
<dbReference type="Gene3D" id="1.10.1200.10">
    <property type="entry name" value="ACP-like"/>
    <property type="match status" value="1"/>
</dbReference>
<organism evidence="2 3">
    <name type="scientific">Ohtaekwangia koreensis</name>
    <dbReference type="NCBI Taxonomy" id="688867"/>
    <lineage>
        <taxon>Bacteria</taxon>
        <taxon>Pseudomonadati</taxon>
        <taxon>Bacteroidota</taxon>
        <taxon>Cytophagia</taxon>
        <taxon>Cytophagales</taxon>
        <taxon>Fulvivirgaceae</taxon>
        <taxon>Ohtaekwangia</taxon>
    </lineage>
</organism>
<dbReference type="InterPro" id="IPR009081">
    <property type="entry name" value="PP-bd_ACP"/>
</dbReference>
<evidence type="ECO:0000259" key="1">
    <source>
        <dbReference type="PROSITE" id="PS50075"/>
    </source>
</evidence>
<gene>
    <name evidence="2" type="ORF">SAMN05660236_3558</name>
</gene>
<proteinExistence type="predicted"/>
<dbReference type="SUPFAM" id="SSF47336">
    <property type="entry name" value="ACP-like"/>
    <property type="match status" value="1"/>
</dbReference>
<reference evidence="2 3" key="1">
    <citation type="submission" date="2017-02" db="EMBL/GenBank/DDBJ databases">
        <authorList>
            <person name="Peterson S.W."/>
        </authorList>
    </citation>
    <scope>NUCLEOTIDE SEQUENCE [LARGE SCALE GENOMIC DNA]</scope>
    <source>
        <strain evidence="2 3">DSM 25262</strain>
    </source>
</reference>
<evidence type="ECO:0000313" key="2">
    <source>
        <dbReference type="EMBL" id="SKC77327.1"/>
    </source>
</evidence>
<evidence type="ECO:0000313" key="3">
    <source>
        <dbReference type="Proteomes" id="UP000190961"/>
    </source>
</evidence>
<protein>
    <submittedName>
        <fullName evidence="2">Acyl carrier protein</fullName>
    </submittedName>
</protein>
<accession>A0A1T5LMW7</accession>
<sequence length="90" mass="10299">MKKTIDELVVELRAELIKQLNLEDMLPEGFNENTPLFGEGLGLDSIDSLELVVLLDKNYGIKLKDPKEGRHVFQSIRTMAEYIHQNSTRV</sequence>
<dbReference type="InterPro" id="IPR036736">
    <property type="entry name" value="ACP-like_sf"/>
</dbReference>
<dbReference type="Pfam" id="PF00550">
    <property type="entry name" value="PP-binding"/>
    <property type="match status" value="1"/>
</dbReference>
<dbReference type="RefSeq" id="WP_245840612.1">
    <property type="nucleotide sequence ID" value="NZ_FUZU01000002.1"/>
</dbReference>
<keyword evidence="3" id="KW-1185">Reference proteome</keyword>
<name>A0A1T5LMW7_9BACT</name>
<dbReference type="AlphaFoldDB" id="A0A1T5LMW7"/>